<evidence type="ECO:0000313" key="3">
    <source>
        <dbReference type="Proteomes" id="UP001465976"/>
    </source>
</evidence>
<reference evidence="2 3" key="1">
    <citation type="submission" date="2024-02" db="EMBL/GenBank/DDBJ databases">
        <title>A draft genome for the cacao thread blight pathogen Marasmius crinis-equi.</title>
        <authorList>
            <person name="Cohen S.P."/>
            <person name="Baruah I.K."/>
            <person name="Amoako-Attah I."/>
            <person name="Bukari Y."/>
            <person name="Meinhardt L.W."/>
            <person name="Bailey B.A."/>
        </authorList>
    </citation>
    <scope>NUCLEOTIDE SEQUENCE [LARGE SCALE GENOMIC DNA]</scope>
    <source>
        <strain evidence="2 3">GH-76</strain>
    </source>
</reference>
<gene>
    <name evidence="2" type="ORF">V5O48_016299</name>
</gene>
<organism evidence="2 3">
    <name type="scientific">Marasmius crinis-equi</name>
    <dbReference type="NCBI Taxonomy" id="585013"/>
    <lineage>
        <taxon>Eukaryota</taxon>
        <taxon>Fungi</taxon>
        <taxon>Dikarya</taxon>
        <taxon>Basidiomycota</taxon>
        <taxon>Agaricomycotina</taxon>
        <taxon>Agaricomycetes</taxon>
        <taxon>Agaricomycetidae</taxon>
        <taxon>Agaricales</taxon>
        <taxon>Marasmiineae</taxon>
        <taxon>Marasmiaceae</taxon>
        <taxon>Marasmius</taxon>
    </lineage>
</organism>
<keyword evidence="3" id="KW-1185">Reference proteome</keyword>
<name>A0ABR3ES35_9AGAR</name>
<dbReference type="Proteomes" id="UP001465976">
    <property type="component" value="Unassembled WGS sequence"/>
</dbReference>
<accession>A0ABR3ES35</accession>
<proteinExistence type="predicted"/>
<comment type="caution">
    <text evidence="2">The sequence shown here is derived from an EMBL/GenBank/DDBJ whole genome shotgun (WGS) entry which is preliminary data.</text>
</comment>
<evidence type="ECO:0000256" key="1">
    <source>
        <dbReference type="SAM" id="MobiDB-lite"/>
    </source>
</evidence>
<feature type="region of interest" description="Disordered" evidence="1">
    <location>
        <begin position="325"/>
        <end position="355"/>
    </location>
</feature>
<protein>
    <submittedName>
        <fullName evidence="2">Uncharacterized protein</fullName>
    </submittedName>
</protein>
<dbReference type="EMBL" id="JBAHYK010002144">
    <property type="protein sequence ID" value="KAL0565721.1"/>
    <property type="molecule type" value="Genomic_DNA"/>
</dbReference>
<sequence length="368" mass="39818">MSSSQVIDSKAPVVAAAVSATDAAVVPTATARAAVFNDACSLDSASWGSGSDASAYVAALLAAQDIPKALKVVKELGSSGLSIEDILRDFMLRYHEAMQAAKVRQGLVLKLKDQVVVGRAASDKLQMESKGYHDVAVKAVKLVGDQRQTINEQSGEIRKSHHQIEIMAAHIRNLEVKMDKVSALVDNAHVVIEALAKMSTQAYRGNAISVWPSIREVVRNVTKELGQVGDDLSERQVPIPPALGAAAEWMYELGRFLSQTEAATRQLVGEVSEAALERSGVLQYLRVGVPTLTSVLSASNSFPRVPIPPHRIPFNTVGRRNHPSGIVAPPPTPTPMSKRSASVGEHPMRTRGKRARRSNWWISRFSRQ</sequence>
<evidence type="ECO:0000313" key="2">
    <source>
        <dbReference type="EMBL" id="KAL0565721.1"/>
    </source>
</evidence>